<accession>A0ABW3K7K4</accession>
<feature type="transmembrane region" description="Helical" evidence="1">
    <location>
        <begin position="21"/>
        <end position="41"/>
    </location>
</feature>
<reference evidence="3" key="1">
    <citation type="journal article" date="2019" name="Int. J. Syst. Evol. Microbiol.">
        <title>The Global Catalogue of Microorganisms (GCM) 10K type strain sequencing project: providing services to taxonomists for standard genome sequencing and annotation.</title>
        <authorList>
            <consortium name="The Broad Institute Genomics Platform"/>
            <consortium name="The Broad Institute Genome Sequencing Center for Infectious Disease"/>
            <person name="Wu L."/>
            <person name="Ma J."/>
        </authorList>
    </citation>
    <scope>NUCLEOTIDE SEQUENCE [LARGE SCALE GENOMIC DNA]</scope>
    <source>
        <strain evidence="3">CCUG 58938</strain>
    </source>
</reference>
<protein>
    <submittedName>
        <fullName evidence="2">Uncharacterized protein</fullName>
    </submittedName>
</protein>
<evidence type="ECO:0000313" key="2">
    <source>
        <dbReference type="EMBL" id="MFD1002033.1"/>
    </source>
</evidence>
<keyword evidence="1" id="KW-0472">Membrane</keyword>
<evidence type="ECO:0000256" key="1">
    <source>
        <dbReference type="SAM" id="Phobius"/>
    </source>
</evidence>
<name>A0ABW3K7K4_9BACT</name>
<comment type="caution">
    <text evidence="2">The sequence shown here is derived from an EMBL/GenBank/DDBJ whole genome shotgun (WGS) entry which is preliminary data.</text>
</comment>
<keyword evidence="1" id="KW-1133">Transmembrane helix</keyword>
<proteinExistence type="predicted"/>
<keyword evidence="1" id="KW-0812">Transmembrane</keyword>
<organism evidence="2 3">
    <name type="scientific">Ohtaekwangia kribbensis</name>
    <dbReference type="NCBI Taxonomy" id="688913"/>
    <lineage>
        <taxon>Bacteria</taxon>
        <taxon>Pseudomonadati</taxon>
        <taxon>Bacteroidota</taxon>
        <taxon>Cytophagia</taxon>
        <taxon>Cytophagales</taxon>
        <taxon>Fulvivirgaceae</taxon>
        <taxon>Ohtaekwangia</taxon>
    </lineage>
</organism>
<gene>
    <name evidence="2" type="ORF">ACFQ21_22095</name>
</gene>
<keyword evidence="3" id="KW-1185">Reference proteome</keyword>
<evidence type="ECO:0000313" key="3">
    <source>
        <dbReference type="Proteomes" id="UP001597112"/>
    </source>
</evidence>
<dbReference type="Proteomes" id="UP001597112">
    <property type="component" value="Unassembled WGS sequence"/>
</dbReference>
<dbReference type="RefSeq" id="WP_377582751.1">
    <property type="nucleotide sequence ID" value="NZ_JBHTKA010000008.1"/>
</dbReference>
<sequence length="183" mass="21108">MRWHKIFNTMAQVNGNLCMIKILKTLFVIGIFILTPMVGSYTKEVRPQHALRITKEYSFVLETLTIYNPVKRQCDNTPLITASNAKIDVDKLRNQEIRWLALSRNLLRRWNGNFHYGDTVKITAGDPSIDGMWIIQDNLNKRYKNSGDLLFHSSVRKLGKWKNVTISKVVSTAVLHPIELPVE</sequence>
<dbReference type="CDD" id="cd22784">
    <property type="entry name" value="DPBB_MltA_YuiC-like"/>
    <property type="match status" value="1"/>
</dbReference>
<dbReference type="EMBL" id="JBHTKA010000008">
    <property type="protein sequence ID" value="MFD1002033.1"/>
    <property type="molecule type" value="Genomic_DNA"/>
</dbReference>